<name>A0AAE3HKC9_9GAMM</name>
<gene>
    <name evidence="1" type="ORF">J2T55_000019</name>
</gene>
<protein>
    <recommendedName>
        <fullName evidence="3">DUF3445 domain-containing protein</fullName>
    </recommendedName>
</protein>
<proteinExistence type="predicted"/>
<dbReference type="Pfam" id="PF11927">
    <property type="entry name" value="HODM_asu-like"/>
    <property type="match status" value="1"/>
</dbReference>
<dbReference type="RefSeq" id="WP_259053264.1">
    <property type="nucleotide sequence ID" value="NZ_JANUCT010000001.1"/>
</dbReference>
<organism evidence="1 2">
    <name type="scientific">Methylohalomonas lacus</name>
    <dbReference type="NCBI Taxonomy" id="398773"/>
    <lineage>
        <taxon>Bacteria</taxon>
        <taxon>Pseudomonadati</taxon>
        <taxon>Pseudomonadota</taxon>
        <taxon>Gammaproteobacteria</taxon>
        <taxon>Methylohalomonadales</taxon>
        <taxon>Methylohalomonadaceae</taxon>
        <taxon>Methylohalomonas</taxon>
    </lineage>
</organism>
<keyword evidence="2" id="KW-1185">Reference proteome</keyword>
<reference evidence="1" key="1">
    <citation type="submission" date="2022-08" db="EMBL/GenBank/DDBJ databases">
        <title>Genomic Encyclopedia of Type Strains, Phase III (KMG-III): the genomes of soil and plant-associated and newly described type strains.</title>
        <authorList>
            <person name="Whitman W."/>
        </authorList>
    </citation>
    <scope>NUCLEOTIDE SEQUENCE</scope>
    <source>
        <strain evidence="1">HMT 1</strain>
    </source>
</reference>
<evidence type="ECO:0008006" key="3">
    <source>
        <dbReference type="Google" id="ProtNLM"/>
    </source>
</evidence>
<evidence type="ECO:0000313" key="2">
    <source>
        <dbReference type="Proteomes" id="UP001204445"/>
    </source>
</evidence>
<dbReference type="EMBL" id="JANUCT010000001">
    <property type="protein sequence ID" value="MCS3902027.1"/>
    <property type="molecule type" value="Genomic_DNA"/>
</dbReference>
<dbReference type="InterPro" id="IPR021848">
    <property type="entry name" value="HODM_asu-like"/>
</dbReference>
<evidence type="ECO:0000313" key="1">
    <source>
        <dbReference type="EMBL" id="MCS3902027.1"/>
    </source>
</evidence>
<comment type="caution">
    <text evidence="1">The sequence shown here is derived from an EMBL/GenBank/DDBJ whole genome shotgun (WGS) entry which is preliminary data.</text>
</comment>
<dbReference type="Proteomes" id="UP001204445">
    <property type="component" value="Unassembled WGS sequence"/>
</dbReference>
<sequence length="354" mass="41361">MSAQLQINDPKIKPIETFRDDFTYSNSPEAIRRFPFPFHEDKYMYSVNIEPHNVGPAGSVFAPAFDIDEHYLSEIEERRRVLEEDPGRCAVLPHMMEAQWDTLELLMTSLARDYPQHFKLERNGDRWTWENRLLGIKDTFTFDDASTLPYEPFEYITRQVQGDFTLHGQRNNMLYMDGGMVTCQADWSLQFDLGMDFYEWHGPVPKAHEMGIFERALKYLLNLQVGQPVRRLNWTMTVHPRMDTSPENYHKWGIDRSQVTADNVGELAHLRVELQSLFRLPRSNAIIFSIRCYLISLNELVTVPKWARRFHRVHKSLPPELADYKGFSGYQPYVIDFLSQYDDGAPTSPGTQPD</sequence>
<dbReference type="AlphaFoldDB" id="A0AAE3HKC9"/>
<accession>A0AAE3HKC9</accession>